<dbReference type="InterPro" id="IPR003339">
    <property type="entry name" value="ABC/ECF_trnsptr_transmembrane"/>
</dbReference>
<keyword evidence="4 5" id="KW-0472">Membrane</keyword>
<feature type="transmembrane region" description="Helical" evidence="5">
    <location>
        <begin position="90"/>
        <end position="113"/>
    </location>
</feature>
<keyword evidence="3 5" id="KW-1133">Transmembrane helix</keyword>
<gene>
    <name evidence="6" type="ORF">H7313_06380</name>
</gene>
<evidence type="ECO:0008006" key="8">
    <source>
        <dbReference type="Google" id="ProtNLM"/>
    </source>
</evidence>
<sequence>MKPTVFDLYHPGVALAYFAAVLVFCMAAFQPVYLGLALVSGFAYSAYLRGWRAAARSATWQLPLLLIVAVANPLFSASGSTELFRIGLRAVYLESLAFGLCMGVMLVSVVLWFSNASHVLSTDKVMALFGNMAPVVAVMLSFAARLVPQYVRRGAEIEAVQQATSAARPRSAKEKGAFRLRQVSVLMGWSMEDSLETADAMRARGWGAAPRRTAYRRFRFRARDAAALAVLALLAGTNAFLAWTACGQFSFYPTMSRLALWWGYAPYVVLVFLPLVLQIVEDVRWRA</sequence>
<evidence type="ECO:0000256" key="5">
    <source>
        <dbReference type="SAM" id="Phobius"/>
    </source>
</evidence>
<keyword evidence="7" id="KW-1185">Reference proteome</keyword>
<feature type="transmembrane region" description="Helical" evidence="5">
    <location>
        <begin position="125"/>
        <end position="147"/>
    </location>
</feature>
<feature type="transmembrane region" description="Helical" evidence="5">
    <location>
        <begin position="12"/>
        <end position="38"/>
    </location>
</feature>
<feature type="transmembrane region" description="Helical" evidence="5">
    <location>
        <begin position="258"/>
        <end position="280"/>
    </location>
</feature>
<evidence type="ECO:0000256" key="4">
    <source>
        <dbReference type="ARBA" id="ARBA00023136"/>
    </source>
</evidence>
<dbReference type="EMBL" id="JACMSE010000003">
    <property type="protein sequence ID" value="MBC2888974.1"/>
    <property type="molecule type" value="Genomic_DNA"/>
</dbReference>
<dbReference type="CDD" id="cd16914">
    <property type="entry name" value="EcfT"/>
    <property type="match status" value="1"/>
</dbReference>
<evidence type="ECO:0000313" key="7">
    <source>
        <dbReference type="Proteomes" id="UP000587396"/>
    </source>
</evidence>
<feature type="transmembrane region" description="Helical" evidence="5">
    <location>
        <begin position="225"/>
        <end position="252"/>
    </location>
</feature>
<dbReference type="RefSeq" id="WP_185904870.1">
    <property type="nucleotide sequence ID" value="NZ_JACMSE010000003.1"/>
</dbReference>
<evidence type="ECO:0000256" key="1">
    <source>
        <dbReference type="ARBA" id="ARBA00004141"/>
    </source>
</evidence>
<feature type="transmembrane region" description="Helical" evidence="5">
    <location>
        <begin position="58"/>
        <end position="78"/>
    </location>
</feature>
<comment type="caution">
    <text evidence="6">The sequence shown here is derived from an EMBL/GenBank/DDBJ whole genome shotgun (WGS) entry which is preliminary data.</text>
</comment>
<keyword evidence="2 5" id="KW-0812">Transmembrane</keyword>
<evidence type="ECO:0000313" key="6">
    <source>
        <dbReference type="EMBL" id="MBC2888974.1"/>
    </source>
</evidence>
<organism evidence="6 7">
    <name type="scientific">Gordonibacter massiliensis</name>
    <name type="common">ex Traore et al. 2017</name>
    <dbReference type="NCBI Taxonomy" id="1841863"/>
    <lineage>
        <taxon>Bacteria</taxon>
        <taxon>Bacillati</taxon>
        <taxon>Actinomycetota</taxon>
        <taxon>Coriobacteriia</taxon>
        <taxon>Eggerthellales</taxon>
        <taxon>Eggerthellaceae</taxon>
        <taxon>Gordonibacter</taxon>
    </lineage>
</organism>
<comment type="subcellular location">
    <subcellularLocation>
        <location evidence="1">Membrane</location>
        <topology evidence="1">Multi-pass membrane protein</topology>
    </subcellularLocation>
</comment>
<accession>A0A842JBW8</accession>
<protein>
    <recommendedName>
        <fullName evidence="8">Energy-coupling factor transporter transmembrane protein EcfT</fullName>
    </recommendedName>
</protein>
<proteinExistence type="predicted"/>
<evidence type="ECO:0000256" key="3">
    <source>
        <dbReference type="ARBA" id="ARBA00022989"/>
    </source>
</evidence>
<reference evidence="6 7" key="1">
    <citation type="submission" date="2020-08" db="EMBL/GenBank/DDBJ databases">
        <authorList>
            <person name="Liu C."/>
            <person name="Sun Q."/>
        </authorList>
    </citation>
    <scope>NUCLEOTIDE SEQUENCE [LARGE SCALE GENOMIC DNA]</scope>
    <source>
        <strain evidence="6 7">N22</strain>
    </source>
</reference>
<evidence type="ECO:0000256" key="2">
    <source>
        <dbReference type="ARBA" id="ARBA00022692"/>
    </source>
</evidence>
<name>A0A842JBW8_9ACTN</name>
<dbReference type="GO" id="GO:0005886">
    <property type="term" value="C:plasma membrane"/>
    <property type="evidence" value="ECO:0007669"/>
    <property type="project" value="UniProtKB-ARBA"/>
</dbReference>
<dbReference type="Proteomes" id="UP000587396">
    <property type="component" value="Unassembled WGS sequence"/>
</dbReference>
<dbReference type="AlphaFoldDB" id="A0A842JBW8"/>